<proteinExistence type="predicted"/>
<dbReference type="InterPro" id="IPR009646">
    <property type="entry name" value="Root_cap"/>
</dbReference>
<feature type="compositionally biased region" description="Pro residues" evidence="1">
    <location>
        <begin position="148"/>
        <end position="177"/>
    </location>
</feature>
<sequence length="480" mass="52577">MEDAVILSPLHASCFEILALTPDTNYDLKTWAMLIDQRTAVKASLEELPLWLEAASNKPKKAKKCLDKKNYPRVLVNAYVDCATCTPVCSRPPPPPPPPVKPRKAKKCSDKKNYPVCYKTKDLYCPPGCPRDCYVDCATCTPVCSKPSTPPPPPPTTSTPPSSTPPPPTQNPPPPPDSSESAPMRARCYNKKYTTCYGQEHTCPSSCPSQCEVDCTICKAVCNCDRPGAVCQDPRFIGGDGITFYFHGKKDRDFCIVSDSNLHINAHFIGRRNEKMTRDFTWVQSLGILFGTHKLFIGAQKTATWDDSVDRLSLAIDGEPIYLPDGEGMKWKAEISPSVTITRSSDANAVVIEAEGNFKIKAAVVPITQKDSRIHNYGIDSENCFAHLDLSFKFYTLSGDVNGVLGQTYGSNYVSRVKMGVLMPVLGGEKEFASSNIFATDCSAARFSGQHPISNSSENFEYANLHCASGIDGRGVVCKR</sequence>
<accession>A0A6N2L8H0</accession>
<protein>
    <recommendedName>
        <fullName evidence="3">Root cap</fullName>
    </recommendedName>
</protein>
<dbReference type="AlphaFoldDB" id="A0A6N2L8H0"/>
<reference evidence="2" key="1">
    <citation type="submission" date="2019-03" db="EMBL/GenBank/DDBJ databases">
        <authorList>
            <person name="Mank J."/>
            <person name="Almeida P."/>
        </authorList>
    </citation>
    <scope>NUCLEOTIDE SEQUENCE</scope>
    <source>
        <strain evidence="2">78183</strain>
    </source>
</reference>
<evidence type="ECO:0000313" key="2">
    <source>
        <dbReference type="EMBL" id="VFU36079.1"/>
    </source>
</evidence>
<gene>
    <name evidence="2" type="ORF">SVIM_LOCUS180193</name>
</gene>
<organism evidence="2">
    <name type="scientific">Salix viminalis</name>
    <name type="common">Common osier</name>
    <name type="synonym">Basket willow</name>
    <dbReference type="NCBI Taxonomy" id="40686"/>
    <lineage>
        <taxon>Eukaryota</taxon>
        <taxon>Viridiplantae</taxon>
        <taxon>Streptophyta</taxon>
        <taxon>Embryophyta</taxon>
        <taxon>Tracheophyta</taxon>
        <taxon>Spermatophyta</taxon>
        <taxon>Magnoliopsida</taxon>
        <taxon>eudicotyledons</taxon>
        <taxon>Gunneridae</taxon>
        <taxon>Pentapetalae</taxon>
        <taxon>rosids</taxon>
        <taxon>fabids</taxon>
        <taxon>Malpighiales</taxon>
        <taxon>Salicaceae</taxon>
        <taxon>Saliceae</taxon>
        <taxon>Salix</taxon>
    </lineage>
</organism>
<dbReference type="EMBL" id="CAADRP010001112">
    <property type="protein sequence ID" value="VFU36079.1"/>
    <property type="molecule type" value="Genomic_DNA"/>
</dbReference>
<evidence type="ECO:0000256" key="1">
    <source>
        <dbReference type="SAM" id="MobiDB-lite"/>
    </source>
</evidence>
<name>A0A6N2L8H0_SALVM</name>
<dbReference type="PANTHER" id="PTHR31656">
    <property type="entry name" value="ROOT CAP DOMAIN-CONTAINING PROTEIN"/>
    <property type="match status" value="1"/>
</dbReference>
<evidence type="ECO:0008006" key="3">
    <source>
        <dbReference type="Google" id="ProtNLM"/>
    </source>
</evidence>
<dbReference type="Pfam" id="PF06830">
    <property type="entry name" value="Root_cap"/>
    <property type="match status" value="1"/>
</dbReference>
<feature type="region of interest" description="Disordered" evidence="1">
    <location>
        <begin position="145"/>
        <end position="183"/>
    </location>
</feature>